<gene>
    <name evidence="2" type="ORF">PP769_17980</name>
</gene>
<dbReference type="Proteomes" id="UP001302719">
    <property type="component" value="Chromosome"/>
</dbReference>
<evidence type="ECO:0000256" key="1">
    <source>
        <dbReference type="SAM" id="Coils"/>
    </source>
</evidence>
<feature type="coiled-coil region" evidence="1">
    <location>
        <begin position="172"/>
        <end position="210"/>
    </location>
</feature>
<dbReference type="AlphaFoldDB" id="A0AA96JS47"/>
<dbReference type="RefSeq" id="WP_312642825.1">
    <property type="nucleotide sequence ID" value="NZ_CP116967.1"/>
</dbReference>
<evidence type="ECO:0000313" key="2">
    <source>
        <dbReference type="EMBL" id="WNM57838.1"/>
    </source>
</evidence>
<protein>
    <submittedName>
        <fullName evidence="2">DUF2130 domain-containing protein</fullName>
    </submittedName>
</protein>
<name>A0AA96JS47_9BACT</name>
<keyword evidence="3" id="KW-1185">Reference proteome</keyword>
<accession>A0AA96JS47</accession>
<feature type="coiled-coil region" evidence="1">
    <location>
        <begin position="82"/>
        <end position="147"/>
    </location>
</feature>
<dbReference type="Pfam" id="PF09903">
    <property type="entry name" value="DUF2130"/>
    <property type="match status" value="1"/>
</dbReference>
<reference evidence="2 3" key="1">
    <citation type="submission" date="2023-01" db="EMBL/GenBank/DDBJ databases">
        <title>Cultivation and genomic characterization of new, ubiquitous marine nitrite-oxidizing bacteria from the Nitrospirales.</title>
        <authorList>
            <person name="Mueller A.J."/>
            <person name="Daebeler A."/>
            <person name="Herbold C.W."/>
            <person name="Kirkegaard R.H."/>
            <person name="Daims H."/>
        </authorList>
    </citation>
    <scope>NUCLEOTIDE SEQUENCE [LARGE SCALE GENOMIC DNA]</scope>
    <source>
        <strain evidence="2 3">VA</strain>
    </source>
</reference>
<dbReference type="InterPro" id="IPR019219">
    <property type="entry name" value="DUF2130"/>
</dbReference>
<organism evidence="2 3">
    <name type="scientific">Candidatus Nitrospira allomarina</name>
    <dbReference type="NCBI Taxonomy" id="3020900"/>
    <lineage>
        <taxon>Bacteria</taxon>
        <taxon>Pseudomonadati</taxon>
        <taxon>Nitrospirota</taxon>
        <taxon>Nitrospiria</taxon>
        <taxon>Nitrospirales</taxon>
        <taxon>Nitrospiraceae</taxon>
        <taxon>Nitrospira</taxon>
    </lineage>
</organism>
<dbReference type="EMBL" id="CP116967">
    <property type="protein sequence ID" value="WNM57838.1"/>
    <property type="molecule type" value="Genomic_DNA"/>
</dbReference>
<evidence type="ECO:0000313" key="3">
    <source>
        <dbReference type="Proteomes" id="UP001302719"/>
    </source>
</evidence>
<sequence>MTEPTIICPQCKTEIKLTESLAAPLLEATKRDFEQRLAQKDADAVKRDAALREREASLAKSQERFEEQVADKLKLERSKIVAEEARKARLALSNDLDQKSKEIREIQEILKQKDEKLAEAQKVQADLLRKQRELDDAKRELDLTIEKRVQEGLTVTRDQAKKEAEEGLKFKVMEKEQTIASMQKQIEELKRRAEQGSQQLQGEVQELELEAMLTSKFPLDQISPVAKGEHGGDVLHRVASSFGQACGTILWESKRTKNWSDVWLIKLREDQRQAKAEIAIIVSQALPKEVDTFEFIDGVWVTHPKVALPLAIAMRNTLMEVACARQASEGQQTKMEMVYQYLMGPRFRQRVQAIVEGFSSMKEDLDKERKVIMKQWAKREEQIDRVMMATVGMYGDLQGIAGKTLQEIEGLELQALDAPKDESDGKLL</sequence>
<keyword evidence="1" id="KW-0175">Coiled coil</keyword>
<proteinExistence type="predicted"/>
<dbReference type="KEGG" id="nall:PP769_17980"/>